<comment type="caution">
    <text evidence="2">The sequence shown here is derived from an EMBL/GenBank/DDBJ whole genome shotgun (WGS) entry which is preliminary data.</text>
</comment>
<gene>
    <name evidence="2" type="ORF">Tam10B_0753</name>
</gene>
<sequence>MPRRRTRTKHKSLEDRYLSELGQGGQRDDMLHALCRIADQLTRIGDRLTEDTPNGHGQGQ</sequence>
<feature type="region of interest" description="Disordered" evidence="1">
    <location>
        <begin position="1"/>
        <end position="25"/>
    </location>
</feature>
<name>A0A229VYV1_9BIFI</name>
<reference evidence="2 3" key="1">
    <citation type="submission" date="2017-05" db="EMBL/GenBank/DDBJ databases">
        <title>Bifidobacterium vansinderenii sp. nov.</title>
        <authorList>
            <person name="Lugli G.A."/>
            <person name="Duranti S."/>
            <person name="Mangifesta M."/>
        </authorList>
    </citation>
    <scope>NUCLEOTIDE SEQUENCE [LARGE SCALE GENOMIC DNA]</scope>
    <source>
        <strain evidence="2 3">Tam10B</strain>
    </source>
</reference>
<evidence type="ECO:0000256" key="1">
    <source>
        <dbReference type="SAM" id="MobiDB-lite"/>
    </source>
</evidence>
<proteinExistence type="predicted"/>
<evidence type="ECO:0000313" key="2">
    <source>
        <dbReference type="EMBL" id="OXN00798.1"/>
    </source>
</evidence>
<feature type="compositionally biased region" description="Basic residues" evidence="1">
    <location>
        <begin position="1"/>
        <end position="10"/>
    </location>
</feature>
<dbReference type="Proteomes" id="UP000215433">
    <property type="component" value="Unassembled WGS sequence"/>
</dbReference>
<protein>
    <submittedName>
        <fullName evidence="2">Uncharacterized protein</fullName>
    </submittedName>
</protein>
<dbReference type="EMBL" id="NEWD01000007">
    <property type="protein sequence ID" value="OXN00798.1"/>
    <property type="molecule type" value="Genomic_DNA"/>
</dbReference>
<accession>A0A229VYV1</accession>
<keyword evidence="3" id="KW-1185">Reference proteome</keyword>
<evidence type="ECO:0000313" key="3">
    <source>
        <dbReference type="Proteomes" id="UP000215433"/>
    </source>
</evidence>
<dbReference type="AlphaFoldDB" id="A0A229VYV1"/>
<organism evidence="2 3">
    <name type="scientific">Bifidobacterium vansinderenii</name>
    <dbReference type="NCBI Taxonomy" id="1984871"/>
    <lineage>
        <taxon>Bacteria</taxon>
        <taxon>Bacillati</taxon>
        <taxon>Actinomycetota</taxon>
        <taxon>Actinomycetes</taxon>
        <taxon>Bifidobacteriales</taxon>
        <taxon>Bifidobacteriaceae</taxon>
        <taxon>Bifidobacterium</taxon>
    </lineage>
</organism>